<name>A0ABN1JMZ7_9BURK</name>
<dbReference type="SUPFAM" id="SSF48452">
    <property type="entry name" value="TPR-like"/>
    <property type="match status" value="1"/>
</dbReference>
<dbReference type="PANTHER" id="PTHR12788">
    <property type="entry name" value="PROTEIN-TYROSINE SULFOTRANSFERASE 2"/>
    <property type="match status" value="1"/>
</dbReference>
<proteinExistence type="predicted"/>
<reference evidence="2 3" key="1">
    <citation type="journal article" date="2019" name="Int. J. Syst. Evol. Microbiol.">
        <title>The Global Catalogue of Microorganisms (GCM) 10K type strain sequencing project: providing services to taxonomists for standard genome sequencing and annotation.</title>
        <authorList>
            <consortium name="The Broad Institute Genomics Platform"/>
            <consortium name="The Broad Institute Genome Sequencing Center for Infectious Disease"/>
            <person name="Wu L."/>
            <person name="Ma J."/>
        </authorList>
    </citation>
    <scope>NUCLEOTIDE SEQUENCE [LARGE SCALE GENOMIC DNA]</scope>
    <source>
        <strain evidence="2 3">JCM 15503</strain>
    </source>
</reference>
<gene>
    <name evidence="2" type="ORF">GCM10009107_07170</name>
</gene>
<comment type="caution">
    <text evidence="2">The sequence shown here is derived from an EMBL/GenBank/DDBJ whole genome shotgun (WGS) entry which is preliminary data.</text>
</comment>
<dbReference type="Pfam" id="PF13469">
    <property type="entry name" value="Sulfotransfer_3"/>
    <property type="match status" value="1"/>
</dbReference>
<dbReference type="InterPro" id="IPR027417">
    <property type="entry name" value="P-loop_NTPase"/>
</dbReference>
<keyword evidence="3" id="KW-1185">Reference proteome</keyword>
<dbReference type="RefSeq" id="WP_141289975.1">
    <property type="nucleotide sequence ID" value="NZ_BAAAEW010000004.1"/>
</dbReference>
<protein>
    <submittedName>
        <fullName evidence="2">Tetratricopeptide repeat protein</fullName>
    </submittedName>
</protein>
<dbReference type="EMBL" id="BAAAEW010000004">
    <property type="protein sequence ID" value="GAA0743037.1"/>
    <property type="molecule type" value="Genomic_DNA"/>
</dbReference>
<sequence length="523" mass="58339">MLTDDALRQQAEQHATEGRWAQATACFETLLSRHPGDADLLLQLSYMASLAGHYRQARTHTLAAAEAAPTDPELVQELIARLRTFNEAPALLACLERLKPLARLPMPLLLGFAGQLTHLNEHAATLPLLDEAKRREPDHPAVLVTRGQVLLYLGRFDEARAELLACTLRAPQLARAWGLLAELDKQTAASNHVIAIRTELARPNRRPEEVAELAYALHKTLDDLGEHDAAWSALERACRAKRSQLNYRSQDSVDLVDALIAMPAPAVTPVDQPVPDAGAKLPLFIVGMHRSGTTLLEQMLDGHSEVRALGELYDFTSQMRHATDHHCRGVIDLALVRRSRGANFAAVGRGYLERMAWRLGSERFFTDKLPSNFLNIGFICRALPQARILHLRRDPMEVCFSNLRELFHDANPYSYDLRELAAFYAQYQRLMAHWHAQFPGHILDVDYAELVGQPEATLRKVAAFCGLDFEPAMLAIGERTRLVSTASAVSVRQVITKRETPKWQPYADKLRPLAAALAEAKAL</sequence>
<evidence type="ECO:0000256" key="1">
    <source>
        <dbReference type="ARBA" id="ARBA00022679"/>
    </source>
</evidence>
<dbReference type="InterPro" id="IPR026634">
    <property type="entry name" value="TPST-like"/>
</dbReference>
<organism evidence="2 3">
    <name type="scientific">Ideonella azotifigens</name>
    <dbReference type="NCBI Taxonomy" id="513160"/>
    <lineage>
        <taxon>Bacteria</taxon>
        <taxon>Pseudomonadati</taxon>
        <taxon>Pseudomonadota</taxon>
        <taxon>Betaproteobacteria</taxon>
        <taxon>Burkholderiales</taxon>
        <taxon>Sphaerotilaceae</taxon>
        <taxon>Ideonella</taxon>
    </lineage>
</organism>
<dbReference type="Gene3D" id="1.25.40.10">
    <property type="entry name" value="Tetratricopeptide repeat domain"/>
    <property type="match status" value="2"/>
</dbReference>
<dbReference type="SUPFAM" id="SSF52540">
    <property type="entry name" value="P-loop containing nucleoside triphosphate hydrolases"/>
    <property type="match status" value="1"/>
</dbReference>
<accession>A0ABN1JMZ7</accession>
<keyword evidence="1" id="KW-0808">Transferase</keyword>
<dbReference type="InterPro" id="IPR011990">
    <property type="entry name" value="TPR-like_helical_dom_sf"/>
</dbReference>
<dbReference type="Proteomes" id="UP001500279">
    <property type="component" value="Unassembled WGS sequence"/>
</dbReference>
<dbReference type="Pfam" id="PF14559">
    <property type="entry name" value="TPR_19"/>
    <property type="match status" value="2"/>
</dbReference>
<dbReference type="Gene3D" id="3.40.50.300">
    <property type="entry name" value="P-loop containing nucleotide triphosphate hydrolases"/>
    <property type="match status" value="1"/>
</dbReference>
<dbReference type="PANTHER" id="PTHR12788:SF10">
    <property type="entry name" value="PROTEIN-TYROSINE SULFOTRANSFERASE"/>
    <property type="match status" value="1"/>
</dbReference>
<evidence type="ECO:0000313" key="2">
    <source>
        <dbReference type="EMBL" id="GAA0743037.1"/>
    </source>
</evidence>
<evidence type="ECO:0000313" key="3">
    <source>
        <dbReference type="Proteomes" id="UP001500279"/>
    </source>
</evidence>